<gene>
    <name evidence="5" type="ORF">D5086_0000070770</name>
</gene>
<dbReference type="Pfam" id="PF01535">
    <property type="entry name" value="PPR"/>
    <property type="match status" value="2"/>
</dbReference>
<dbReference type="InterPro" id="IPR011990">
    <property type="entry name" value="TPR-like_helical_dom_sf"/>
</dbReference>
<proteinExistence type="inferred from homology"/>
<evidence type="ECO:0000313" key="5">
    <source>
        <dbReference type="EMBL" id="TKS11779.1"/>
    </source>
</evidence>
<dbReference type="EMBL" id="RCHU01000185">
    <property type="protein sequence ID" value="TKS11779.1"/>
    <property type="molecule type" value="Genomic_DNA"/>
</dbReference>
<feature type="repeat" description="PPR" evidence="3">
    <location>
        <begin position="281"/>
        <end position="315"/>
    </location>
</feature>
<dbReference type="Gene3D" id="1.25.40.10">
    <property type="entry name" value="Tetratricopeptide repeat domain"/>
    <property type="match status" value="2"/>
</dbReference>
<accession>A0A4U5QNC1</accession>
<evidence type="ECO:0000256" key="2">
    <source>
        <dbReference type="ARBA" id="ARBA00022737"/>
    </source>
</evidence>
<dbReference type="InterPro" id="IPR033443">
    <property type="entry name" value="PROP1-like_PPR_dom"/>
</dbReference>
<dbReference type="PANTHER" id="PTHR45717:SF6">
    <property type="entry name" value="PENTACOTRIPEPTIDE-REPEAT REGION OF PRORP DOMAIN-CONTAINING PROTEIN"/>
    <property type="match status" value="1"/>
</dbReference>
<name>A0A4U5QNC1_POPAL</name>
<reference evidence="5" key="1">
    <citation type="submission" date="2018-10" db="EMBL/GenBank/DDBJ databases">
        <title>Population genomic analysis revealed the cold adaptation of white poplar.</title>
        <authorList>
            <person name="Liu Y.-J."/>
        </authorList>
    </citation>
    <scope>NUCLEOTIDE SEQUENCE [LARGE SCALE GENOMIC DNA]</scope>
    <source>
        <strain evidence="5">PAL-ZL1</strain>
    </source>
</reference>
<dbReference type="GO" id="GO:0003729">
    <property type="term" value="F:mRNA binding"/>
    <property type="evidence" value="ECO:0007669"/>
    <property type="project" value="UniProtKB-ARBA"/>
</dbReference>
<comment type="caution">
    <text evidence="5">The sequence shown here is derived from an EMBL/GenBank/DDBJ whole genome shotgun (WGS) entry which is preliminary data.</text>
</comment>
<dbReference type="SUPFAM" id="SSF48452">
    <property type="entry name" value="TPR-like"/>
    <property type="match status" value="2"/>
</dbReference>
<sequence length="610" mass="69175">MTACVGDFGLARLRPEVSHQLSSGQTSSVGLKGTIGYAAPEYGVGSDVSTYGDVYSFGILLLEMFTGKRPTDGMFKDGLNLHNYAEMALHGRVSEVVEPILLREDVESSIYSSHRMNPIETGKILDCLISIIKIGVACSVEMPRERMDMSNVVAELHRIRDILSGTRIRGQQENVLESITLANEERIEAIRDPRVSIVPALDQWIKEGNTVDKHHLVSLVRLMKDYKRFKHALEVSEWMTGRRFFTFTTEDAAVRLGLIHRVRGLEEAENYFNKLSVKLKTKYTYGAILNGCVREKSVQKAEAVMQEMREGGMTTSSFPYNILIILYSQTGDFDKIPPLLKEMERNGIAQDKYTLRNLIAASVAASDISGVERILKLMEENPELGLDWKLYAMAADAYLKIGSIETALTMLKKLEKWMAFRKKKAVFNFLLSLYAKTGNKDELYRIWNLYKPSSESMDTSYCCMIDSLTKLDDIEGAEKIFEEWESQCTSMYDFRVLNGLLVAYCNRGLFEKAEAAIEKAVQGRTPYASTWHVMAKGYMEHDQIPKAVEMLKRAVNVGRDWKPDPILVNACLEYLEGQGDAEEMKKIHPVDEKLGTLWQPENQLPMFFIR</sequence>
<dbReference type="GO" id="GO:0005739">
    <property type="term" value="C:mitochondrion"/>
    <property type="evidence" value="ECO:0007669"/>
    <property type="project" value="TreeGrafter"/>
</dbReference>
<keyword evidence="2" id="KW-0677">Repeat</keyword>
<dbReference type="InterPro" id="IPR001245">
    <property type="entry name" value="Ser-Thr/Tyr_kinase_cat_dom"/>
</dbReference>
<evidence type="ECO:0000256" key="1">
    <source>
        <dbReference type="ARBA" id="ARBA00007626"/>
    </source>
</evidence>
<dbReference type="InterPro" id="IPR000719">
    <property type="entry name" value="Prot_kinase_dom"/>
</dbReference>
<protein>
    <recommendedName>
        <fullName evidence="4">Protein kinase domain-containing protein</fullName>
    </recommendedName>
</protein>
<evidence type="ECO:0000256" key="3">
    <source>
        <dbReference type="PROSITE-ProRule" id="PRU00708"/>
    </source>
</evidence>
<dbReference type="NCBIfam" id="TIGR00756">
    <property type="entry name" value="PPR"/>
    <property type="match status" value="2"/>
</dbReference>
<comment type="similarity">
    <text evidence="1">Belongs to the PPR family. P subfamily.</text>
</comment>
<feature type="domain" description="Protein kinase" evidence="4">
    <location>
        <begin position="1"/>
        <end position="160"/>
    </location>
</feature>
<dbReference type="InterPro" id="IPR002885">
    <property type="entry name" value="PPR_rpt"/>
</dbReference>
<dbReference type="PROSITE" id="PS50011">
    <property type="entry name" value="PROTEIN_KINASE_DOM"/>
    <property type="match status" value="1"/>
</dbReference>
<feature type="repeat" description="PPR" evidence="3">
    <location>
        <begin position="316"/>
        <end position="350"/>
    </location>
</feature>
<dbReference type="InterPro" id="IPR011009">
    <property type="entry name" value="Kinase-like_dom_sf"/>
</dbReference>
<dbReference type="AlphaFoldDB" id="A0A4U5QNC1"/>
<dbReference type="PROSITE" id="PS51375">
    <property type="entry name" value="PPR"/>
    <property type="match status" value="2"/>
</dbReference>
<dbReference type="Pfam" id="PF07714">
    <property type="entry name" value="PK_Tyr_Ser-Thr"/>
    <property type="match status" value="1"/>
</dbReference>
<evidence type="ECO:0000259" key="4">
    <source>
        <dbReference type="PROSITE" id="PS50011"/>
    </source>
</evidence>
<dbReference type="Gene3D" id="1.10.510.10">
    <property type="entry name" value="Transferase(Phosphotransferase) domain 1"/>
    <property type="match status" value="1"/>
</dbReference>
<dbReference type="GO" id="GO:0004672">
    <property type="term" value="F:protein kinase activity"/>
    <property type="evidence" value="ECO:0007669"/>
    <property type="project" value="InterPro"/>
</dbReference>
<dbReference type="GO" id="GO:0005524">
    <property type="term" value="F:ATP binding"/>
    <property type="evidence" value="ECO:0007669"/>
    <property type="project" value="InterPro"/>
</dbReference>
<dbReference type="PANTHER" id="PTHR45717">
    <property type="entry name" value="OS12G0527900 PROTEIN"/>
    <property type="match status" value="1"/>
</dbReference>
<dbReference type="Pfam" id="PF17177">
    <property type="entry name" value="PPR_long"/>
    <property type="match status" value="1"/>
</dbReference>
<dbReference type="SUPFAM" id="SSF56112">
    <property type="entry name" value="Protein kinase-like (PK-like)"/>
    <property type="match status" value="1"/>
</dbReference>
<organism evidence="5">
    <name type="scientific">Populus alba</name>
    <name type="common">White poplar</name>
    <dbReference type="NCBI Taxonomy" id="43335"/>
    <lineage>
        <taxon>Eukaryota</taxon>
        <taxon>Viridiplantae</taxon>
        <taxon>Streptophyta</taxon>
        <taxon>Embryophyta</taxon>
        <taxon>Tracheophyta</taxon>
        <taxon>Spermatophyta</taxon>
        <taxon>Magnoliopsida</taxon>
        <taxon>eudicotyledons</taxon>
        <taxon>Gunneridae</taxon>
        <taxon>Pentapetalae</taxon>
        <taxon>rosids</taxon>
        <taxon>fabids</taxon>
        <taxon>Malpighiales</taxon>
        <taxon>Salicaceae</taxon>
        <taxon>Saliceae</taxon>
        <taxon>Populus</taxon>
    </lineage>
</organism>